<comment type="similarity">
    <text evidence="1 13">Belongs to the class-II aminoacyl-tRNA synthetase family.</text>
</comment>
<dbReference type="GO" id="GO:0005829">
    <property type="term" value="C:cytosol"/>
    <property type="evidence" value="ECO:0007669"/>
    <property type="project" value="TreeGrafter"/>
</dbReference>
<dbReference type="SUPFAM" id="SSF55681">
    <property type="entry name" value="Class II aaRS and biotin synthetases"/>
    <property type="match status" value="1"/>
</dbReference>
<dbReference type="SUPFAM" id="SSF101353">
    <property type="entry name" value="Putative anticodon-binding domain of alanyl-tRNA synthetase (AlaRS)"/>
    <property type="match status" value="1"/>
</dbReference>
<dbReference type="InterPro" id="IPR050058">
    <property type="entry name" value="Ala-tRNA_ligase"/>
</dbReference>
<evidence type="ECO:0000256" key="2">
    <source>
        <dbReference type="ARBA" id="ARBA00022555"/>
    </source>
</evidence>
<keyword evidence="7 13" id="KW-0067">ATP-binding</keyword>
<dbReference type="InterPro" id="IPR012947">
    <property type="entry name" value="tRNA_SAD"/>
</dbReference>
<proteinExistence type="inferred from homology"/>
<dbReference type="InterPro" id="IPR002318">
    <property type="entry name" value="Ala-tRNA-lgiase_IIc"/>
</dbReference>
<organism evidence="16 17">
    <name type="scientific">Patulibacter medicamentivorans</name>
    <dbReference type="NCBI Taxonomy" id="1097667"/>
    <lineage>
        <taxon>Bacteria</taxon>
        <taxon>Bacillati</taxon>
        <taxon>Actinomycetota</taxon>
        <taxon>Thermoleophilia</taxon>
        <taxon>Solirubrobacterales</taxon>
        <taxon>Patulibacteraceae</taxon>
        <taxon>Patulibacter</taxon>
    </lineage>
</organism>
<evidence type="ECO:0000256" key="14">
    <source>
        <dbReference type="SAM" id="MobiDB-lite"/>
    </source>
</evidence>
<keyword evidence="17" id="KW-1185">Reference proteome</keyword>
<dbReference type="Gene3D" id="3.30.54.20">
    <property type="match status" value="1"/>
</dbReference>
<dbReference type="PATRIC" id="fig|1097667.3.peg.4136"/>
<comment type="caution">
    <text evidence="16">The sequence shown here is derived from an EMBL/GenBank/DDBJ whole genome shotgun (WGS) entry which is preliminary data.</text>
</comment>
<feature type="region of interest" description="Disordered" evidence="14">
    <location>
        <begin position="486"/>
        <end position="511"/>
    </location>
</feature>
<dbReference type="FunFam" id="3.30.54.20:FF:000001">
    <property type="entry name" value="Alanine--tRNA ligase"/>
    <property type="match status" value="1"/>
</dbReference>
<feature type="binding site" evidence="13">
    <location>
        <position position="631"/>
    </location>
    <ligand>
        <name>Zn(2+)</name>
        <dbReference type="ChEBI" id="CHEBI:29105"/>
    </ligand>
</feature>
<dbReference type="GO" id="GO:0005524">
    <property type="term" value="F:ATP binding"/>
    <property type="evidence" value="ECO:0007669"/>
    <property type="project" value="UniProtKB-UniRule"/>
</dbReference>
<dbReference type="Pfam" id="PF07973">
    <property type="entry name" value="tRNA_SAD"/>
    <property type="match status" value="1"/>
</dbReference>
<dbReference type="PANTHER" id="PTHR11777:SF9">
    <property type="entry name" value="ALANINE--TRNA LIGASE, CYTOPLASMIC"/>
    <property type="match status" value="1"/>
</dbReference>
<comment type="catalytic activity">
    <reaction evidence="12 13">
        <text>tRNA(Ala) + L-alanine + ATP = L-alanyl-tRNA(Ala) + AMP + diphosphate</text>
        <dbReference type="Rhea" id="RHEA:12540"/>
        <dbReference type="Rhea" id="RHEA-COMP:9657"/>
        <dbReference type="Rhea" id="RHEA-COMP:9923"/>
        <dbReference type="ChEBI" id="CHEBI:30616"/>
        <dbReference type="ChEBI" id="CHEBI:33019"/>
        <dbReference type="ChEBI" id="CHEBI:57972"/>
        <dbReference type="ChEBI" id="CHEBI:78442"/>
        <dbReference type="ChEBI" id="CHEBI:78497"/>
        <dbReference type="ChEBI" id="CHEBI:456215"/>
        <dbReference type="EC" id="6.1.1.7"/>
    </reaction>
</comment>
<dbReference type="GO" id="GO:0000049">
    <property type="term" value="F:tRNA binding"/>
    <property type="evidence" value="ECO:0007669"/>
    <property type="project" value="UniProtKB-KW"/>
</dbReference>
<dbReference type="PRINTS" id="PR00980">
    <property type="entry name" value="TRNASYNTHALA"/>
</dbReference>
<comment type="subcellular location">
    <subcellularLocation>
        <location evidence="13">Cytoplasm</location>
    </subcellularLocation>
</comment>
<feature type="binding site" evidence="13">
    <location>
        <position position="735"/>
    </location>
    <ligand>
        <name>Zn(2+)</name>
        <dbReference type="ChEBI" id="CHEBI:29105"/>
    </ligand>
</feature>
<dbReference type="EMBL" id="AGUD01000306">
    <property type="protein sequence ID" value="EHN09018.1"/>
    <property type="molecule type" value="Genomic_DNA"/>
</dbReference>
<evidence type="ECO:0000259" key="15">
    <source>
        <dbReference type="PROSITE" id="PS50860"/>
    </source>
</evidence>
<evidence type="ECO:0000256" key="9">
    <source>
        <dbReference type="ARBA" id="ARBA00022917"/>
    </source>
</evidence>
<dbReference type="EC" id="6.1.1.7" evidence="13"/>
<dbReference type="Gene3D" id="3.30.930.10">
    <property type="entry name" value="Bira Bifunctional Protein, Domain 2"/>
    <property type="match status" value="1"/>
</dbReference>
<dbReference type="GO" id="GO:0008270">
    <property type="term" value="F:zinc ion binding"/>
    <property type="evidence" value="ECO:0007669"/>
    <property type="project" value="UniProtKB-UniRule"/>
</dbReference>
<dbReference type="SUPFAM" id="SSF50447">
    <property type="entry name" value="Translation proteins"/>
    <property type="match status" value="1"/>
</dbReference>
<evidence type="ECO:0000256" key="13">
    <source>
        <dbReference type="HAMAP-Rule" id="MF_00036"/>
    </source>
</evidence>
<dbReference type="PROSITE" id="PS50860">
    <property type="entry name" value="AA_TRNA_LIGASE_II_ALA"/>
    <property type="match status" value="1"/>
</dbReference>
<dbReference type="Gene3D" id="3.10.310.40">
    <property type="match status" value="1"/>
</dbReference>
<dbReference type="InterPro" id="IPR018163">
    <property type="entry name" value="Thr/Ala-tRNA-synth_IIc_edit"/>
</dbReference>
<keyword evidence="5 13" id="KW-0547">Nucleotide-binding</keyword>
<dbReference type="InterPro" id="IPR003156">
    <property type="entry name" value="DHHA1_dom"/>
</dbReference>
<dbReference type="SMART" id="SM00863">
    <property type="entry name" value="tRNA_SAD"/>
    <property type="match status" value="1"/>
</dbReference>
<dbReference type="FunFam" id="3.10.310.40:FF:000001">
    <property type="entry name" value="Alanine--tRNA ligase"/>
    <property type="match status" value="1"/>
</dbReference>
<protein>
    <recommendedName>
        <fullName evidence="13">Alanine--tRNA ligase</fullName>
        <ecNumber evidence="13">6.1.1.7</ecNumber>
    </recommendedName>
    <alternativeName>
        <fullName evidence="13">Alanyl-tRNA synthetase</fullName>
        <shortName evidence="13">AlaRS</shortName>
    </alternativeName>
</protein>
<dbReference type="Gene3D" id="6.10.250.550">
    <property type="match status" value="1"/>
</dbReference>
<dbReference type="NCBIfam" id="TIGR00344">
    <property type="entry name" value="alaS"/>
    <property type="match status" value="1"/>
</dbReference>
<keyword evidence="6 13" id="KW-0862">Zinc</keyword>
<reference evidence="16 17" key="1">
    <citation type="journal article" date="2013" name="Biodegradation">
        <title>Quantitative proteomic analysis of ibuprofen-degrading Patulibacter sp. strain I11.</title>
        <authorList>
            <person name="Almeida B."/>
            <person name="Kjeldal H."/>
            <person name="Lolas I."/>
            <person name="Knudsen A.D."/>
            <person name="Carvalho G."/>
            <person name="Nielsen K.L."/>
            <person name="Barreto Crespo M.T."/>
            <person name="Stensballe A."/>
            <person name="Nielsen J.L."/>
        </authorList>
    </citation>
    <scope>NUCLEOTIDE SEQUENCE [LARGE SCALE GENOMIC DNA]</scope>
    <source>
        <strain evidence="16 17">I11</strain>
    </source>
</reference>
<evidence type="ECO:0000256" key="6">
    <source>
        <dbReference type="ARBA" id="ARBA00022833"/>
    </source>
</evidence>
<dbReference type="InterPro" id="IPR045864">
    <property type="entry name" value="aa-tRNA-synth_II/BPL/LPL"/>
</dbReference>
<dbReference type="HAMAP" id="MF_00036_B">
    <property type="entry name" value="Ala_tRNA_synth_B"/>
    <property type="match status" value="1"/>
</dbReference>
<feature type="region of interest" description="Disordered" evidence="14">
    <location>
        <begin position="1"/>
        <end position="31"/>
    </location>
</feature>
<comment type="function">
    <text evidence="11 13">Catalyzes the attachment of alanine to tRNA(Ala) in a two-step reaction: alanine is first activated by ATP to form Ala-AMP and then transferred to the acceptor end of tRNA(Ala). Also edits incorrectly charged Ser-tRNA(Ala) and Gly-tRNA(Ala) via its editing domain.</text>
</comment>
<evidence type="ECO:0000256" key="1">
    <source>
        <dbReference type="ARBA" id="ARBA00008226"/>
    </source>
</evidence>
<evidence type="ECO:0000256" key="4">
    <source>
        <dbReference type="ARBA" id="ARBA00022723"/>
    </source>
</evidence>
<dbReference type="Pfam" id="PF01411">
    <property type="entry name" value="tRNA-synt_2c"/>
    <property type="match status" value="1"/>
</dbReference>
<keyword evidence="10 13" id="KW-0030">Aminoacyl-tRNA synthetase</keyword>
<evidence type="ECO:0000313" key="17">
    <source>
        <dbReference type="Proteomes" id="UP000005143"/>
    </source>
</evidence>
<accession>H0EBE2</accession>
<evidence type="ECO:0000256" key="7">
    <source>
        <dbReference type="ARBA" id="ARBA00022840"/>
    </source>
</evidence>
<dbReference type="InterPro" id="IPR023033">
    <property type="entry name" value="Ala_tRNA_ligase_euk/bac"/>
</dbReference>
<keyword evidence="2 13" id="KW-0820">tRNA-binding</keyword>
<dbReference type="GO" id="GO:0002161">
    <property type="term" value="F:aminoacyl-tRNA deacylase activity"/>
    <property type="evidence" value="ECO:0007669"/>
    <property type="project" value="TreeGrafter"/>
</dbReference>
<feature type="binding site" evidence="13">
    <location>
        <position position="731"/>
    </location>
    <ligand>
        <name>Zn(2+)</name>
        <dbReference type="ChEBI" id="CHEBI:29105"/>
    </ligand>
</feature>
<evidence type="ECO:0000256" key="10">
    <source>
        <dbReference type="ARBA" id="ARBA00023146"/>
    </source>
</evidence>
<evidence type="ECO:0000313" key="16">
    <source>
        <dbReference type="EMBL" id="EHN09018.1"/>
    </source>
</evidence>
<dbReference type="Pfam" id="PF02272">
    <property type="entry name" value="DHHA1"/>
    <property type="match status" value="1"/>
</dbReference>
<dbReference type="InterPro" id="IPR018165">
    <property type="entry name" value="Ala-tRNA-synth_IIc_core"/>
</dbReference>
<evidence type="ECO:0000256" key="3">
    <source>
        <dbReference type="ARBA" id="ARBA00022598"/>
    </source>
</evidence>
<sequence>MDPIPPRAPKARLARGEDLAKNRPARPGRGAAAISDTIAGVSTAAPVTSDEIRETFLAFFEAHGHKRLASASLVPAADDPSALLTIAGMHPLKPYFLGAATPPAPTVTTCQKCMRTEDLENVGVTARHLTFFEMLGNFSFGDYFKAGAIEFAWKLVNDGFGFDPDKVWVTVFGGDEGLGLGVDEETVDAWVAAGFPRERIVLLGRDDNFWEAGPNGPCGPCTELYLDRGPAYGSGEKPGDEDADDRFMEFWNLVLMQYDQKRHEDGSSTLTPLPTQNIDTGMGLNRMALLLQGKETIFETDQFAPLIALGEQLSGKRYEAGDAVVDKALRVIADHSRATAFLTADGVVPSNEGRGYVLRRIMRRTIRQARAIGIEGEVLPRFLEPVIATMGAGYPELVERRDEMLTWIRAEEQAFDRTLAAGEKRLDEAIAAGTFDGALAFQLHDTFGFPFDLSVEIFAASGPGSAWLEGDGLAEVEAEFDRLMAEQRERSQAGSRAGDHGGASAGSIAGRIAPTPTEFTGYATLEQHTTVAGILQQDGRTYLKLAESPFYPEGGGQVSDTGLITVEGGGEPTRVAGLVRAGDDQALIVEPAAEAGKAAIDGVALTAGQRVVARVDPVARHATACNHTATHLLHAALRERLGDHVHQAGSAVRPDKLRFDFSHPSKLSPEDLRWVEDRVNAGILANDRVRAITTTLDEAKAMGAQALFGEKYGEIVRMVEIGDGSFSRELCGGTHVRSTAEIGVFKITSEGSSAANVRRIEAITGPAAIEQLREHDRLLQAAAEVVRVPVDQLPARVAKLRDEAKGGGAGAAASAVDEQQLAGEATDVAGVPVVVARLDGLPPAAAKALPEVADRVKGKLAGPGVVVLAAPGEERVALIVAVAPEVVARGVKAGDVVKAAAAVVGGGGGGKPTMAQAGGKDPSKTDEALAAARAAIAAALGA</sequence>
<evidence type="ECO:0000256" key="8">
    <source>
        <dbReference type="ARBA" id="ARBA00022884"/>
    </source>
</evidence>
<feature type="binding site" evidence="13">
    <location>
        <position position="627"/>
    </location>
    <ligand>
        <name>Zn(2+)</name>
        <dbReference type="ChEBI" id="CHEBI:29105"/>
    </ligand>
</feature>
<keyword evidence="4 13" id="KW-0479">Metal-binding</keyword>
<keyword evidence="13" id="KW-0963">Cytoplasm</keyword>
<feature type="domain" description="Alanyl-transfer RNA synthetases family profile" evidence="15">
    <location>
        <begin position="47"/>
        <end position="774"/>
    </location>
</feature>
<dbReference type="GO" id="GO:0006419">
    <property type="term" value="P:alanyl-tRNA aminoacylation"/>
    <property type="evidence" value="ECO:0007669"/>
    <property type="project" value="UniProtKB-UniRule"/>
</dbReference>
<dbReference type="FunFam" id="3.30.980.10:FF:000004">
    <property type="entry name" value="Alanine--tRNA ligase, cytoplasmic"/>
    <property type="match status" value="1"/>
</dbReference>
<gene>
    <name evidence="13" type="primary">alaS</name>
    <name evidence="16" type="ORF">PAI11_41710</name>
</gene>
<dbReference type="Gene3D" id="2.40.30.130">
    <property type="match status" value="1"/>
</dbReference>
<dbReference type="Gene3D" id="3.30.980.10">
    <property type="entry name" value="Threonyl-trna Synthetase, Chain A, domain 2"/>
    <property type="match status" value="1"/>
</dbReference>
<dbReference type="InterPro" id="IPR018164">
    <property type="entry name" value="Ala-tRNA-synth_IIc_N"/>
</dbReference>
<dbReference type="GO" id="GO:0004813">
    <property type="term" value="F:alanine-tRNA ligase activity"/>
    <property type="evidence" value="ECO:0007669"/>
    <property type="project" value="UniProtKB-UniRule"/>
</dbReference>
<keyword evidence="8 13" id="KW-0694">RNA-binding</keyword>
<name>H0EBE2_9ACTN</name>
<dbReference type="SUPFAM" id="SSF55186">
    <property type="entry name" value="ThrRS/AlaRS common domain"/>
    <property type="match status" value="1"/>
</dbReference>
<dbReference type="InterPro" id="IPR009000">
    <property type="entry name" value="Transl_B-barrel_sf"/>
</dbReference>
<keyword evidence="9 13" id="KW-0648">Protein biosynthesis</keyword>
<dbReference type="PANTHER" id="PTHR11777">
    <property type="entry name" value="ALANYL-TRNA SYNTHETASE"/>
    <property type="match status" value="1"/>
</dbReference>
<keyword evidence="3 13" id="KW-0436">Ligase</keyword>
<evidence type="ECO:0000256" key="5">
    <source>
        <dbReference type="ARBA" id="ARBA00022741"/>
    </source>
</evidence>
<evidence type="ECO:0000256" key="11">
    <source>
        <dbReference type="ARBA" id="ARBA00024779"/>
    </source>
</evidence>
<dbReference type="CDD" id="cd00673">
    <property type="entry name" value="AlaRS_core"/>
    <property type="match status" value="1"/>
</dbReference>
<dbReference type="InterPro" id="IPR018162">
    <property type="entry name" value="Ala-tRNA-ligase_IIc_anticod-bd"/>
</dbReference>
<dbReference type="Proteomes" id="UP000005143">
    <property type="component" value="Unassembled WGS sequence"/>
</dbReference>
<comment type="domain">
    <text evidence="13">Consists of three domains; the N-terminal catalytic domain, the editing domain and the C-terminal C-Ala domain. The editing domain removes incorrectly charged amino acids, while the C-Ala domain, along with tRNA(Ala), serves as a bridge to cooperatively bring together the editing and aminoacylation centers thus stimulating deacylation of misacylated tRNAs.</text>
</comment>
<dbReference type="AlphaFoldDB" id="H0EBE2"/>
<comment type="cofactor">
    <cofactor evidence="13">
        <name>Zn(2+)</name>
        <dbReference type="ChEBI" id="CHEBI:29105"/>
    </cofactor>
    <text evidence="13">Binds 1 zinc ion per subunit.</text>
</comment>
<evidence type="ECO:0000256" key="12">
    <source>
        <dbReference type="ARBA" id="ARBA00048300"/>
    </source>
</evidence>